<reference evidence="1 2" key="1">
    <citation type="submission" date="2008-12" db="EMBL/GenBank/DDBJ databases">
        <authorList>
            <person name="Fulton L."/>
            <person name="Clifton S."/>
            <person name="Fulton B."/>
            <person name="Xu J."/>
            <person name="Minx P."/>
            <person name="Pepin K.H."/>
            <person name="Johnson M."/>
            <person name="Bhonagiri V."/>
            <person name="Nash W.E."/>
            <person name="Mardis E.R."/>
            <person name="Wilson R.K."/>
        </authorList>
    </citation>
    <scope>NUCLEOTIDE SEQUENCE [LARGE SCALE GENOMIC DNA]</scope>
    <source>
        <strain evidence="1 2">DSM 14838</strain>
    </source>
</reference>
<sequence>IRKNKSRQLIRLIICGKDRTDRKPTYGFRWVPMGFALRVAQMADNQRHLPGCEQLLRTMITDGFQFHHQRRTIINPAHQAVGGHSGC</sequence>
<evidence type="ECO:0000313" key="1">
    <source>
        <dbReference type="EMBL" id="EEF86771.1"/>
    </source>
</evidence>
<dbReference type="HOGENOM" id="CLU_2473989_0_0_10"/>
<proteinExistence type="predicted"/>
<name>E2NMR8_9BACE</name>
<evidence type="ECO:0000313" key="2">
    <source>
        <dbReference type="Proteomes" id="UP000003711"/>
    </source>
</evidence>
<dbReference type="EMBL" id="ACCH01000461">
    <property type="protein sequence ID" value="EEF86771.1"/>
    <property type="molecule type" value="Genomic_DNA"/>
</dbReference>
<accession>E2NMR8</accession>
<gene>
    <name evidence="1" type="ORF">BACCELL_05613</name>
</gene>
<organism evidence="1 2">
    <name type="scientific">Bacteroides cellulosilyticus DSM 14838</name>
    <dbReference type="NCBI Taxonomy" id="537012"/>
    <lineage>
        <taxon>Bacteria</taxon>
        <taxon>Pseudomonadati</taxon>
        <taxon>Bacteroidota</taxon>
        <taxon>Bacteroidia</taxon>
        <taxon>Bacteroidales</taxon>
        <taxon>Bacteroidaceae</taxon>
        <taxon>Bacteroides</taxon>
    </lineage>
</organism>
<reference evidence="1 2" key="2">
    <citation type="submission" date="2009-01" db="EMBL/GenBank/DDBJ databases">
        <title>Draft genome sequence of Bacteroides cellulosilyticus (DSM 14838).</title>
        <authorList>
            <person name="Sudarsanam P."/>
            <person name="Ley R."/>
            <person name="Guruge J."/>
            <person name="Turnbaugh P.J."/>
            <person name="Mahowald M."/>
            <person name="Liep D."/>
            <person name="Gordon J."/>
        </authorList>
    </citation>
    <scope>NUCLEOTIDE SEQUENCE [LARGE SCALE GENOMIC DNA]</scope>
    <source>
        <strain evidence="1 2">DSM 14838</strain>
    </source>
</reference>
<dbReference type="AlphaFoldDB" id="E2NMR8"/>
<dbReference type="Proteomes" id="UP000003711">
    <property type="component" value="Unassembled WGS sequence"/>
</dbReference>
<comment type="caution">
    <text evidence="1">The sequence shown here is derived from an EMBL/GenBank/DDBJ whole genome shotgun (WGS) entry which is preliminary data.</text>
</comment>
<protein>
    <submittedName>
        <fullName evidence="1">Uncharacterized protein</fullName>
    </submittedName>
</protein>
<feature type="non-terminal residue" evidence="1">
    <location>
        <position position="1"/>
    </location>
</feature>